<keyword evidence="3" id="KW-0378">Hydrolase</keyword>
<dbReference type="SUPFAM" id="SSF51338">
    <property type="entry name" value="Composite domain of metallo-dependent hydrolases"/>
    <property type="match status" value="1"/>
</dbReference>
<dbReference type="Gene3D" id="1.20.58.520">
    <property type="entry name" value="Amidohydrolase"/>
    <property type="match status" value="1"/>
</dbReference>
<dbReference type="InterPro" id="IPR032466">
    <property type="entry name" value="Metal_Hydrolase"/>
</dbReference>
<reference evidence="3 4" key="1">
    <citation type="submission" date="2011-12" db="EMBL/GenBank/DDBJ databases">
        <title>The complete genome of Niastella koreensis GR20-10.</title>
        <authorList>
            <consortium name="US DOE Joint Genome Institute (JGI-PGF)"/>
            <person name="Lucas S."/>
            <person name="Han J."/>
            <person name="Lapidus A."/>
            <person name="Bruce D."/>
            <person name="Goodwin L."/>
            <person name="Pitluck S."/>
            <person name="Peters L."/>
            <person name="Kyrpides N."/>
            <person name="Mavromatis K."/>
            <person name="Ivanova N."/>
            <person name="Mikhailova N."/>
            <person name="Davenport K."/>
            <person name="Saunders E."/>
            <person name="Detter J.C."/>
            <person name="Tapia R."/>
            <person name="Han C."/>
            <person name="Land M."/>
            <person name="Hauser L."/>
            <person name="Markowitz V."/>
            <person name="Cheng J.-F."/>
            <person name="Hugenholtz P."/>
            <person name="Woyke T."/>
            <person name="Wu D."/>
            <person name="Tindall B."/>
            <person name="Pomrenke H."/>
            <person name="Brambilla E."/>
            <person name="Klenk H.-P."/>
            <person name="Eisen J.A."/>
        </authorList>
    </citation>
    <scope>NUCLEOTIDE SEQUENCE [LARGE SCALE GENOMIC DNA]</scope>
    <source>
        <strain evidence="4">DSM 17620 / KACC 11465 / NBRC 106392 / GR20-10</strain>
    </source>
</reference>
<dbReference type="Pfam" id="PF01979">
    <property type="entry name" value="Amidohydro_1"/>
    <property type="match status" value="1"/>
</dbReference>
<dbReference type="InterPro" id="IPR006680">
    <property type="entry name" value="Amidohydro-rel"/>
</dbReference>
<feature type="chain" id="PRO_5003516132" evidence="1">
    <location>
        <begin position="20"/>
        <end position="655"/>
    </location>
</feature>
<organism evidence="3 4">
    <name type="scientific">Niastella koreensis (strain DSM 17620 / KACC 11465 / NBRC 106392 / GR20-10)</name>
    <dbReference type="NCBI Taxonomy" id="700598"/>
    <lineage>
        <taxon>Bacteria</taxon>
        <taxon>Pseudomonadati</taxon>
        <taxon>Bacteroidota</taxon>
        <taxon>Chitinophagia</taxon>
        <taxon>Chitinophagales</taxon>
        <taxon>Chitinophagaceae</taxon>
        <taxon>Niastella</taxon>
    </lineage>
</organism>
<dbReference type="InterPro" id="IPR051781">
    <property type="entry name" value="Metallo-dep_Hydrolase"/>
</dbReference>
<feature type="signal peptide" evidence="1">
    <location>
        <begin position="1"/>
        <end position="19"/>
    </location>
</feature>
<dbReference type="Gene3D" id="2.30.40.10">
    <property type="entry name" value="Urease, subunit C, domain 1"/>
    <property type="match status" value="1"/>
</dbReference>
<dbReference type="RefSeq" id="WP_014218097.1">
    <property type="nucleotide sequence ID" value="NC_016609.1"/>
</dbReference>
<dbReference type="AlphaFoldDB" id="G8TBQ1"/>
<dbReference type="Gene3D" id="3.30.110.90">
    <property type="entry name" value="Amidohydrolase"/>
    <property type="match status" value="1"/>
</dbReference>
<evidence type="ECO:0000313" key="3">
    <source>
        <dbReference type="EMBL" id="AEV98183.1"/>
    </source>
</evidence>
<dbReference type="HOGENOM" id="CLU_018437_0_0_10"/>
<dbReference type="Proteomes" id="UP000005438">
    <property type="component" value="Chromosome"/>
</dbReference>
<dbReference type="GO" id="GO:0016810">
    <property type="term" value="F:hydrolase activity, acting on carbon-nitrogen (but not peptide) bonds"/>
    <property type="evidence" value="ECO:0007669"/>
    <property type="project" value="InterPro"/>
</dbReference>
<dbReference type="MEROPS" id="M38.978"/>
<keyword evidence="1" id="KW-0732">Signal</keyword>
<evidence type="ECO:0000313" key="4">
    <source>
        <dbReference type="Proteomes" id="UP000005438"/>
    </source>
</evidence>
<proteinExistence type="predicted"/>
<dbReference type="InterPro" id="IPR011059">
    <property type="entry name" value="Metal-dep_hydrolase_composite"/>
</dbReference>
<evidence type="ECO:0000256" key="1">
    <source>
        <dbReference type="SAM" id="SignalP"/>
    </source>
</evidence>
<dbReference type="PANTHER" id="PTHR43135">
    <property type="entry name" value="ALPHA-D-RIBOSE 1-METHYLPHOSPHONATE 5-TRIPHOSPHATE DIPHOSPHATASE"/>
    <property type="match status" value="1"/>
</dbReference>
<dbReference type="Gene3D" id="3.40.50.10910">
    <property type="entry name" value="Amidohydrolase"/>
    <property type="match status" value="1"/>
</dbReference>
<dbReference type="EMBL" id="CP003178">
    <property type="protein sequence ID" value="AEV98183.1"/>
    <property type="molecule type" value="Genomic_DNA"/>
</dbReference>
<gene>
    <name evidence="3" type="ordered locus">Niako_1822</name>
</gene>
<protein>
    <submittedName>
        <fullName evidence="3">Amidohydrolase</fullName>
    </submittedName>
</protein>
<dbReference type="STRING" id="700598.Niako_1822"/>
<dbReference type="KEGG" id="nko:Niako_1822"/>
<name>G8TBQ1_NIAKG</name>
<evidence type="ECO:0000259" key="2">
    <source>
        <dbReference type="Pfam" id="PF01979"/>
    </source>
</evidence>
<feature type="domain" description="Amidohydrolase-related" evidence="2">
    <location>
        <begin position="305"/>
        <end position="642"/>
    </location>
</feature>
<dbReference type="OrthoDB" id="9797498at2"/>
<dbReference type="PANTHER" id="PTHR43135:SF3">
    <property type="entry name" value="ALPHA-D-RIBOSE 1-METHYLPHOSPHONATE 5-TRIPHOSPHATE DIPHOSPHATASE"/>
    <property type="match status" value="1"/>
</dbReference>
<dbReference type="eggNOG" id="COG1228">
    <property type="taxonomic scope" value="Bacteria"/>
</dbReference>
<accession>G8TBQ1</accession>
<dbReference type="SUPFAM" id="SSF51556">
    <property type="entry name" value="Metallo-dependent hydrolases"/>
    <property type="match status" value="1"/>
</dbReference>
<sequence>MKKIIFILSLLTGINITHAQLPDSCTFLLHKFAQNIGKETYTVSRNGDLVTYTIDFKFVDRGTPVPLKAKMQLTTAFEPVAFTINGKTSRSSSINDSVVIHQNKAEIKVDNSITSQSLPAVRFPIAGYSPGTTQMLLLQYWKKHHQPATVNTLPSGTVQIKKDGTDTLVFNNKSVMLERYVISGLVWGNEFLWTDANGQLFCLITNDAEGDKLEMMLEPYESWLPELINKAAAHGMRLFTANAKPSYEKHDVIAITGGDILDVENNQSISNGVVLIKNGRITKVGAANNIAIPAGAYVINAKGKTVLPGLWDMHAHFEQAEWGPAYLAAGVTTVRDCGNEFEYINAVQQAIDKGNGIGPHIIKAGIVDGSGQYALGVIRANTKEEAIKVVQRYKENGFQQIKIYSSVKPEIIKEISTEAHRLGLPVTGHIPIGVTLQQGIDSGMDQVNHISFVNAALKKNKEGLIDFSDTANVAVFNFLKAHHVVIDPTLGVYEMMFRSLKDSITKLEPAFASLPQPLKPLFINTGVATDSLAERGRLFMKNFKQIVSHLYADSITIVAGTDMGFPGFSVYREMELYVECGLTPIQALQTATIVPARVMKMENMSGSIAPGKNADIIITDGNPLQNISNVRKVVTVIKDGNIYNPGRLHHIAGFQ</sequence>